<dbReference type="Pfam" id="PF02518">
    <property type="entry name" value="HATPase_c"/>
    <property type="match status" value="1"/>
</dbReference>
<dbReference type="Pfam" id="PF00512">
    <property type="entry name" value="HisKA"/>
    <property type="match status" value="1"/>
</dbReference>
<evidence type="ECO:0000259" key="14">
    <source>
        <dbReference type="PROSITE" id="PS50885"/>
    </source>
</evidence>
<keyword evidence="6" id="KW-0808">Transferase</keyword>
<keyword evidence="10" id="KW-0902">Two-component regulatory system</keyword>
<evidence type="ECO:0000256" key="5">
    <source>
        <dbReference type="ARBA" id="ARBA00022553"/>
    </source>
</evidence>
<feature type="domain" description="HAMP" evidence="14">
    <location>
        <begin position="219"/>
        <end position="273"/>
    </location>
</feature>
<dbReference type="RefSeq" id="WP_213534159.1">
    <property type="nucleotide sequence ID" value="NZ_BOVQ01000003.1"/>
</dbReference>
<evidence type="ECO:0000256" key="2">
    <source>
        <dbReference type="ARBA" id="ARBA00004370"/>
    </source>
</evidence>
<comment type="caution">
    <text evidence="15">The sequence shown here is derived from an EMBL/GenBank/DDBJ whole genome shotgun (WGS) entry which is preliminary data.</text>
</comment>
<dbReference type="GO" id="GO:0005524">
    <property type="term" value="F:ATP binding"/>
    <property type="evidence" value="ECO:0007669"/>
    <property type="project" value="UniProtKB-KW"/>
</dbReference>
<organism evidence="15 16">
    <name type="scientific">Lactococcus nasutitermitis</name>
    <dbReference type="NCBI Taxonomy" id="1652957"/>
    <lineage>
        <taxon>Bacteria</taxon>
        <taxon>Bacillati</taxon>
        <taxon>Bacillota</taxon>
        <taxon>Bacilli</taxon>
        <taxon>Lactobacillales</taxon>
        <taxon>Streptococcaceae</taxon>
        <taxon>Lactococcus</taxon>
    </lineage>
</organism>
<dbReference type="InterPro" id="IPR050428">
    <property type="entry name" value="TCS_sensor_his_kinase"/>
</dbReference>
<protein>
    <recommendedName>
        <fullName evidence="4">Signal transduction histidine-protein kinase ArlS</fullName>
        <ecNumber evidence="3">2.7.13.3</ecNumber>
    </recommendedName>
</protein>
<gene>
    <name evidence="15" type="ORF">ACFO26_01475</name>
</gene>
<dbReference type="InterPro" id="IPR003594">
    <property type="entry name" value="HATPase_dom"/>
</dbReference>
<dbReference type="PANTHER" id="PTHR45436">
    <property type="entry name" value="SENSOR HISTIDINE KINASE YKOH"/>
    <property type="match status" value="1"/>
</dbReference>
<dbReference type="SMART" id="SM00388">
    <property type="entry name" value="HisKA"/>
    <property type="match status" value="1"/>
</dbReference>
<evidence type="ECO:0000256" key="10">
    <source>
        <dbReference type="ARBA" id="ARBA00023012"/>
    </source>
</evidence>
<dbReference type="InterPro" id="IPR003660">
    <property type="entry name" value="HAMP_dom"/>
</dbReference>
<dbReference type="Proteomes" id="UP001595987">
    <property type="component" value="Unassembled WGS sequence"/>
</dbReference>
<evidence type="ECO:0000256" key="1">
    <source>
        <dbReference type="ARBA" id="ARBA00000085"/>
    </source>
</evidence>
<evidence type="ECO:0000256" key="6">
    <source>
        <dbReference type="ARBA" id="ARBA00022679"/>
    </source>
</evidence>
<dbReference type="InterPro" id="IPR003661">
    <property type="entry name" value="HisK_dim/P_dom"/>
</dbReference>
<evidence type="ECO:0000313" key="16">
    <source>
        <dbReference type="Proteomes" id="UP001595987"/>
    </source>
</evidence>
<dbReference type="PRINTS" id="PR00344">
    <property type="entry name" value="BCTRLSENSOR"/>
</dbReference>
<keyword evidence="7 12" id="KW-0812">Transmembrane</keyword>
<dbReference type="InterPro" id="IPR036097">
    <property type="entry name" value="HisK_dim/P_sf"/>
</dbReference>
<dbReference type="SUPFAM" id="SSF47384">
    <property type="entry name" value="Homodimeric domain of signal transducing histidine kinase"/>
    <property type="match status" value="1"/>
</dbReference>
<keyword evidence="9 12" id="KW-1133">Transmembrane helix</keyword>
<keyword evidence="16" id="KW-1185">Reference proteome</keyword>
<dbReference type="InterPro" id="IPR041610">
    <property type="entry name" value="ArlS_N"/>
</dbReference>
<accession>A0ABV9JBX0</accession>
<dbReference type="EC" id="2.7.13.3" evidence="3"/>
<dbReference type="PANTHER" id="PTHR45436:SF5">
    <property type="entry name" value="SENSOR HISTIDINE KINASE TRCS"/>
    <property type="match status" value="1"/>
</dbReference>
<sequence>MKKFQTSHKKKNKKINEKKTKKSILLRWAFANTIFCFITFTIFAALIYQLTVTTYVNEEKANLRQAMNNVSKNLEQSEAPLTLQNLHNYIDYTGVPHIENVEDSHGAAVATQSLSSMIGNRRSFYIFDNEKHLIYSTSQHTIGIQGLPNGKISVYSGSQYGYLVEQRLVSSSGTTIGYLQAFYDMEFYHNASNKLLTYLLVLELVALIIAQAIGYFMARHFIAPLSKLHKAMQNVAQDPTMEFTPIEIKTDDEIEELAEVYNDMMTKTNSYLEQQKRFVSDVSHELRTPLAVLDGHINLLNRWGKDDPEILEESLEASREEIIRMKDMLEEMLALSRLENIDLDFEKMDCDVLKVSNFVLKNFRLVHQDFQVELDNQLTTQKHAKIYENHYEQGLMILLDNAAKYSPDDGRKSIKITLTEDDEFIITSVSDQGLGISEEDLEHVFERFFRADKARSREISGTGLGLSIISRLVENYQGEVEVTSELGKGSTFTLKIPKI</sequence>
<evidence type="ECO:0000256" key="12">
    <source>
        <dbReference type="SAM" id="Phobius"/>
    </source>
</evidence>
<proteinExistence type="predicted"/>
<evidence type="ECO:0000256" key="8">
    <source>
        <dbReference type="ARBA" id="ARBA00022777"/>
    </source>
</evidence>
<dbReference type="SMART" id="SM00304">
    <property type="entry name" value="HAMP"/>
    <property type="match status" value="1"/>
</dbReference>
<keyword evidence="15" id="KW-0547">Nucleotide-binding</keyword>
<keyword evidence="5" id="KW-0597">Phosphoprotein</keyword>
<evidence type="ECO:0000256" key="4">
    <source>
        <dbReference type="ARBA" id="ARBA00015735"/>
    </source>
</evidence>
<dbReference type="Gene3D" id="3.30.565.10">
    <property type="entry name" value="Histidine kinase-like ATPase, C-terminal domain"/>
    <property type="match status" value="1"/>
</dbReference>
<dbReference type="InterPro" id="IPR004358">
    <property type="entry name" value="Sig_transdc_His_kin-like_C"/>
</dbReference>
<evidence type="ECO:0000313" key="15">
    <source>
        <dbReference type="EMBL" id="MFC4651579.1"/>
    </source>
</evidence>
<dbReference type="SMART" id="SM00387">
    <property type="entry name" value="HATPase_c"/>
    <property type="match status" value="1"/>
</dbReference>
<evidence type="ECO:0000256" key="3">
    <source>
        <dbReference type="ARBA" id="ARBA00012438"/>
    </source>
</evidence>
<name>A0ABV9JBX0_9LACT</name>
<evidence type="ECO:0000256" key="11">
    <source>
        <dbReference type="ARBA" id="ARBA00023136"/>
    </source>
</evidence>
<dbReference type="PROSITE" id="PS50109">
    <property type="entry name" value="HIS_KIN"/>
    <property type="match status" value="1"/>
</dbReference>
<dbReference type="Pfam" id="PF18719">
    <property type="entry name" value="ArlS_N"/>
    <property type="match status" value="1"/>
</dbReference>
<dbReference type="SUPFAM" id="SSF55874">
    <property type="entry name" value="ATPase domain of HSP90 chaperone/DNA topoisomerase II/histidine kinase"/>
    <property type="match status" value="1"/>
</dbReference>
<keyword evidence="15" id="KW-0067">ATP-binding</keyword>
<feature type="transmembrane region" description="Helical" evidence="12">
    <location>
        <begin position="24"/>
        <end position="48"/>
    </location>
</feature>
<comment type="subcellular location">
    <subcellularLocation>
        <location evidence="2">Membrane</location>
    </subcellularLocation>
</comment>
<evidence type="ECO:0000256" key="9">
    <source>
        <dbReference type="ARBA" id="ARBA00022989"/>
    </source>
</evidence>
<dbReference type="EMBL" id="JBHSGD010000001">
    <property type="protein sequence ID" value="MFC4651579.1"/>
    <property type="molecule type" value="Genomic_DNA"/>
</dbReference>
<keyword evidence="11 12" id="KW-0472">Membrane</keyword>
<feature type="transmembrane region" description="Helical" evidence="12">
    <location>
        <begin position="195"/>
        <end position="218"/>
    </location>
</feature>
<dbReference type="Gene3D" id="6.10.340.10">
    <property type="match status" value="1"/>
</dbReference>
<evidence type="ECO:0000259" key="13">
    <source>
        <dbReference type="PROSITE" id="PS50109"/>
    </source>
</evidence>
<dbReference type="PROSITE" id="PS50885">
    <property type="entry name" value="HAMP"/>
    <property type="match status" value="1"/>
</dbReference>
<evidence type="ECO:0000256" key="7">
    <source>
        <dbReference type="ARBA" id="ARBA00022692"/>
    </source>
</evidence>
<dbReference type="InterPro" id="IPR005467">
    <property type="entry name" value="His_kinase_dom"/>
</dbReference>
<comment type="catalytic activity">
    <reaction evidence="1">
        <text>ATP + protein L-histidine = ADP + protein N-phospho-L-histidine.</text>
        <dbReference type="EC" id="2.7.13.3"/>
    </reaction>
</comment>
<dbReference type="InterPro" id="IPR036890">
    <property type="entry name" value="HATPase_C_sf"/>
</dbReference>
<dbReference type="CDD" id="cd00082">
    <property type="entry name" value="HisKA"/>
    <property type="match status" value="1"/>
</dbReference>
<dbReference type="Gene3D" id="1.10.287.130">
    <property type="match status" value="1"/>
</dbReference>
<dbReference type="Pfam" id="PF00672">
    <property type="entry name" value="HAMP"/>
    <property type="match status" value="1"/>
</dbReference>
<keyword evidence="8" id="KW-0418">Kinase</keyword>
<dbReference type="CDD" id="cd06225">
    <property type="entry name" value="HAMP"/>
    <property type="match status" value="1"/>
</dbReference>
<reference evidence="16" key="1">
    <citation type="journal article" date="2019" name="Int. J. Syst. Evol. Microbiol.">
        <title>The Global Catalogue of Microorganisms (GCM) 10K type strain sequencing project: providing services to taxonomists for standard genome sequencing and annotation.</title>
        <authorList>
            <consortium name="The Broad Institute Genomics Platform"/>
            <consortium name="The Broad Institute Genome Sequencing Center for Infectious Disease"/>
            <person name="Wu L."/>
            <person name="Ma J."/>
        </authorList>
    </citation>
    <scope>NUCLEOTIDE SEQUENCE [LARGE SCALE GENOMIC DNA]</scope>
    <source>
        <strain evidence="16">CCUG 63287</strain>
    </source>
</reference>
<feature type="domain" description="Histidine kinase" evidence="13">
    <location>
        <begin position="281"/>
        <end position="499"/>
    </location>
</feature>